<dbReference type="Pfam" id="PF17186">
    <property type="entry name" value="Lipocalin_9"/>
    <property type="match status" value="1"/>
</dbReference>
<dbReference type="OrthoDB" id="9770826at2"/>
<feature type="domain" description="AttH" evidence="2">
    <location>
        <begin position="79"/>
        <end position="246"/>
    </location>
</feature>
<evidence type="ECO:0000313" key="4">
    <source>
        <dbReference type="Proteomes" id="UP000198693"/>
    </source>
</evidence>
<dbReference type="EMBL" id="FPBP01000016">
    <property type="protein sequence ID" value="SFU93930.1"/>
    <property type="molecule type" value="Genomic_DNA"/>
</dbReference>
<dbReference type="InterPro" id="IPR010791">
    <property type="entry name" value="AttH_dom"/>
</dbReference>
<protein>
    <submittedName>
        <fullName evidence="3">Predicted secreted hydrolase</fullName>
    </submittedName>
</protein>
<evidence type="ECO:0000313" key="3">
    <source>
        <dbReference type="EMBL" id="SFU93930.1"/>
    </source>
</evidence>
<dbReference type="STRING" id="463301.SAMN04487955_1167"/>
<gene>
    <name evidence="3" type="ORF">SAMN04487955_1167</name>
</gene>
<keyword evidence="3" id="KW-0378">Hydrolase</keyword>
<evidence type="ECO:0000256" key="1">
    <source>
        <dbReference type="SAM" id="Phobius"/>
    </source>
</evidence>
<dbReference type="Gene3D" id="2.40.370.10">
    <property type="entry name" value="AttH-like domain"/>
    <property type="match status" value="2"/>
</dbReference>
<dbReference type="PANTHER" id="PTHR38591">
    <property type="entry name" value="HYDROLASE"/>
    <property type="match status" value="1"/>
</dbReference>
<dbReference type="RefSeq" id="WP_089797246.1">
    <property type="nucleotide sequence ID" value="NZ_FPBP01000016.1"/>
</dbReference>
<reference evidence="4" key="1">
    <citation type="submission" date="2016-10" db="EMBL/GenBank/DDBJ databases">
        <authorList>
            <person name="Varghese N."/>
            <person name="Submissions S."/>
        </authorList>
    </citation>
    <scope>NUCLEOTIDE SEQUENCE [LARGE SCALE GENOMIC DNA]</scope>
    <source>
        <strain evidence="4">CGMCC 1.6981</strain>
    </source>
</reference>
<keyword evidence="1" id="KW-0812">Transmembrane</keyword>
<dbReference type="Proteomes" id="UP000198693">
    <property type="component" value="Unassembled WGS sequence"/>
</dbReference>
<dbReference type="Pfam" id="PF07143">
    <property type="entry name" value="CrtC"/>
    <property type="match status" value="1"/>
</dbReference>
<accession>A0A1I7K952</accession>
<dbReference type="GO" id="GO:0016787">
    <property type="term" value="F:hydrolase activity"/>
    <property type="evidence" value="ECO:0007669"/>
    <property type="project" value="UniProtKB-KW"/>
</dbReference>
<feature type="transmembrane region" description="Helical" evidence="1">
    <location>
        <begin position="7"/>
        <end position="26"/>
    </location>
</feature>
<keyword evidence="4" id="KW-1185">Reference proteome</keyword>
<keyword evidence="1" id="KW-1133">Transmembrane helix</keyword>
<sequence length="384" mass="41153">MMTRRSWGVVAVVIAISAAAVSYFLASLRGSEPTPSAPSQGSDWVSAAAVIAAEEFDRLAGPWELALPADHGVHSEASTELWQVSAHLTDEDGLPVGVQFLLFRIGLAGPDAPPPTSSWEARELYRGHVVLIEAAGSTVVAQERFARGMAGLAGYEANLGELRLDTWSLEFPVQAVPGQWTLNTGPGDIRVELNLMPEKEPLRVDGNAFPFRGYAFSRLRAEGTLETQSGQRSVSGTAWFEHLWGELPIPGGSPVASDRLQVQLNDGSELSVVRSRRLDGAGTPTVEALLIDAEGTVVAFDDAAQLELARRWQGAEAAWPVDWELRLGDLQLSITPVMDAQEHDFMVSVWSGLVQAQGQHGDRPVSGLGTLQLTGYELMAGGAP</sequence>
<dbReference type="SUPFAM" id="SSF159245">
    <property type="entry name" value="AttH-like"/>
    <property type="match status" value="1"/>
</dbReference>
<name>A0A1I7K952_9GAMM</name>
<organism evidence="3 4">
    <name type="scientific">Halomonas korlensis</name>
    <dbReference type="NCBI Taxonomy" id="463301"/>
    <lineage>
        <taxon>Bacteria</taxon>
        <taxon>Pseudomonadati</taxon>
        <taxon>Pseudomonadota</taxon>
        <taxon>Gammaproteobacteria</taxon>
        <taxon>Oceanospirillales</taxon>
        <taxon>Halomonadaceae</taxon>
        <taxon>Halomonas</taxon>
    </lineage>
</organism>
<dbReference type="PANTHER" id="PTHR38591:SF1">
    <property type="entry name" value="BLL1000 PROTEIN"/>
    <property type="match status" value="1"/>
</dbReference>
<keyword evidence="1" id="KW-0472">Membrane</keyword>
<proteinExistence type="predicted"/>
<evidence type="ECO:0000259" key="2">
    <source>
        <dbReference type="Pfam" id="PF07143"/>
    </source>
</evidence>
<dbReference type="AlphaFoldDB" id="A0A1I7K952"/>
<dbReference type="InterPro" id="IPR023374">
    <property type="entry name" value="AttH-like_dom_sf"/>
</dbReference>